<feature type="compositionally biased region" description="Low complexity" evidence="2">
    <location>
        <begin position="267"/>
        <end position="284"/>
    </location>
</feature>
<feature type="region of interest" description="Disordered" evidence="2">
    <location>
        <begin position="631"/>
        <end position="680"/>
    </location>
</feature>
<feature type="compositionally biased region" description="Basic residues" evidence="2">
    <location>
        <begin position="349"/>
        <end position="363"/>
    </location>
</feature>
<feature type="compositionally biased region" description="Basic and acidic residues" evidence="2">
    <location>
        <begin position="668"/>
        <end position="678"/>
    </location>
</feature>
<feature type="region of interest" description="Disordered" evidence="2">
    <location>
        <begin position="1026"/>
        <end position="1047"/>
    </location>
</feature>
<evidence type="ECO:0000313" key="4">
    <source>
        <dbReference type="EMBL" id="CAE2229498.1"/>
    </source>
</evidence>
<dbReference type="SUPFAM" id="SSF50249">
    <property type="entry name" value="Nucleic acid-binding proteins"/>
    <property type="match status" value="2"/>
</dbReference>
<evidence type="ECO:0000259" key="3">
    <source>
        <dbReference type="SMART" id="SM00955"/>
    </source>
</evidence>
<dbReference type="EMBL" id="HBKQ01016887">
    <property type="protein sequence ID" value="CAE2229498.1"/>
    <property type="molecule type" value="Transcribed_RNA"/>
</dbReference>
<proteinExistence type="inferred from homology"/>
<accession>A0A7S4ML99</accession>
<feature type="compositionally biased region" description="Acidic residues" evidence="2">
    <location>
        <begin position="1030"/>
        <end position="1043"/>
    </location>
</feature>
<dbReference type="InterPro" id="IPR022966">
    <property type="entry name" value="RNase_II/R_CS"/>
</dbReference>
<feature type="compositionally biased region" description="Acidic residues" evidence="2">
    <location>
        <begin position="507"/>
        <end position="516"/>
    </location>
</feature>
<feature type="compositionally biased region" description="Acidic residues" evidence="2">
    <location>
        <begin position="545"/>
        <end position="555"/>
    </location>
</feature>
<dbReference type="InterPro" id="IPR012340">
    <property type="entry name" value="NA-bd_OB-fold"/>
</dbReference>
<name>A0A7S4ML99_9STRA</name>
<feature type="compositionally biased region" description="Gly residues" evidence="2">
    <location>
        <begin position="646"/>
        <end position="667"/>
    </location>
</feature>
<feature type="region of interest" description="Disordered" evidence="2">
    <location>
        <begin position="449"/>
        <end position="609"/>
    </location>
</feature>
<feature type="compositionally biased region" description="Basic and acidic residues" evidence="2">
    <location>
        <begin position="583"/>
        <end position="596"/>
    </location>
</feature>
<dbReference type="GO" id="GO:0003723">
    <property type="term" value="F:RNA binding"/>
    <property type="evidence" value="ECO:0007669"/>
    <property type="project" value="InterPro"/>
</dbReference>
<dbReference type="Gene3D" id="2.40.50.690">
    <property type="match status" value="1"/>
</dbReference>
<dbReference type="InterPro" id="IPR050180">
    <property type="entry name" value="RNR_Ribonuclease"/>
</dbReference>
<evidence type="ECO:0000256" key="1">
    <source>
        <dbReference type="RuleBase" id="RU003901"/>
    </source>
</evidence>
<dbReference type="SMART" id="SM00955">
    <property type="entry name" value="RNB"/>
    <property type="match status" value="1"/>
</dbReference>
<feature type="region of interest" description="Disordered" evidence="2">
    <location>
        <begin position="209"/>
        <end position="367"/>
    </location>
</feature>
<dbReference type="PROSITE" id="PS01175">
    <property type="entry name" value="RIBONUCLEASE_II"/>
    <property type="match status" value="1"/>
</dbReference>
<feature type="region of interest" description="Disordered" evidence="2">
    <location>
        <begin position="953"/>
        <end position="973"/>
    </location>
</feature>
<dbReference type="GO" id="GO:0006402">
    <property type="term" value="P:mRNA catabolic process"/>
    <property type="evidence" value="ECO:0007669"/>
    <property type="project" value="TreeGrafter"/>
</dbReference>
<feature type="compositionally biased region" description="Low complexity" evidence="2">
    <location>
        <begin position="235"/>
        <end position="244"/>
    </location>
</feature>
<dbReference type="PANTHER" id="PTHR23355:SF9">
    <property type="entry name" value="DIS3-LIKE EXONUCLEASE 2"/>
    <property type="match status" value="1"/>
</dbReference>
<comment type="similarity">
    <text evidence="1">Belongs to the RNR ribonuclease family.</text>
</comment>
<dbReference type="Pfam" id="PF00773">
    <property type="entry name" value="RNB"/>
    <property type="match status" value="1"/>
</dbReference>
<protein>
    <recommendedName>
        <fullName evidence="3">RNB domain-containing protein</fullName>
    </recommendedName>
</protein>
<organism evidence="4">
    <name type="scientific">Odontella aurita</name>
    <dbReference type="NCBI Taxonomy" id="265563"/>
    <lineage>
        <taxon>Eukaryota</taxon>
        <taxon>Sar</taxon>
        <taxon>Stramenopiles</taxon>
        <taxon>Ochrophyta</taxon>
        <taxon>Bacillariophyta</taxon>
        <taxon>Mediophyceae</taxon>
        <taxon>Biddulphiophycidae</taxon>
        <taxon>Eupodiscales</taxon>
        <taxon>Odontellaceae</taxon>
        <taxon>Odontella</taxon>
    </lineage>
</organism>
<reference evidence="4" key="1">
    <citation type="submission" date="2021-01" db="EMBL/GenBank/DDBJ databases">
        <authorList>
            <person name="Corre E."/>
            <person name="Pelletier E."/>
            <person name="Niang G."/>
            <person name="Scheremetjew M."/>
            <person name="Finn R."/>
            <person name="Kale V."/>
            <person name="Holt S."/>
            <person name="Cochrane G."/>
            <person name="Meng A."/>
            <person name="Brown T."/>
            <person name="Cohen L."/>
        </authorList>
    </citation>
    <scope>NUCLEOTIDE SEQUENCE</scope>
    <source>
        <strain evidence="4">Isolate 1302-5</strain>
    </source>
</reference>
<gene>
    <name evidence="4" type="ORF">OAUR00152_LOCUS11389</name>
</gene>
<feature type="compositionally biased region" description="Basic and acidic residues" evidence="2">
    <location>
        <begin position="287"/>
        <end position="301"/>
    </location>
</feature>
<dbReference type="GO" id="GO:0000175">
    <property type="term" value="F:3'-5'-RNA exonuclease activity"/>
    <property type="evidence" value="ECO:0007669"/>
    <property type="project" value="TreeGrafter"/>
</dbReference>
<feature type="compositionally biased region" description="Basic and acidic residues" evidence="2">
    <location>
        <begin position="492"/>
        <end position="506"/>
    </location>
</feature>
<dbReference type="GO" id="GO:0000932">
    <property type="term" value="C:P-body"/>
    <property type="evidence" value="ECO:0007669"/>
    <property type="project" value="TreeGrafter"/>
</dbReference>
<dbReference type="PANTHER" id="PTHR23355">
    <property type="entry name" value="RIBONUCLEASE"/>
    <property type="match status" value="1"/>
</dbReference>
<feature type="domain" description="RNB" evidence="3">
    <location>
        <begin position="790"/>
        <end position="1196"/>
    </location>
</feature>
<evidence type="ECO:0000256" key="2">
    <source>
        <dbReference type="SAM" id="MobiDB-lite"/>
    </source>
</evidence>
<feature type="compositionally biased region" description="Basic and acidic residues" evidence="2">
    <location>
        <begin position="251"/>
        <end position="266"/>
    </location>
</feature>
<feature type="compositionally biased region" description="Basic residues" evidence="2">
    <location>
        <begin position="221"/>
        <end position="234"/>
    </location>
</feature>
<dbReference type="InterPro" id="IPR001900">
    <property type="entry name" value="RNase_II/R"/>
</dbReference>
<sequence>MNISRTQLLLDIRNCSSVDCDAGLEIHLHYRSCTKGKQEESRLTSRLRSGSFWLYWLPPPLALGIDLPGRAASPPGRLPPLGHILLLLILPLLGLLLGLPHLGHERRHPSHEIVHPLSILGAHPHEAGVGHGLPQLPLQLLPRGTGAQPPLPVLAGASSLLFAAAAGAAARETGNGVVGAAIPRAAATIAIEEAAEGYHLDGDAAATAAAATEGGGGTRGGRGRRKRGGGKKKGAAAAGAGAAAAEEEDDRGDRDDNNAGGGKDRASSSAAEAAAAASNAGVAAERNSPRGEDATTKGRVGDDDDDDGRASSERDAAAAADRPKKQKKQQGRRGNDTKESADGEGQKNRGGKTKKKGPRKRMYPSHAPLDVCLKRYLSSASDPHSHELGPGSVIRGKLRAMPSKSGSAFVTCDRGFLKKDVMIEDSVGRNRALNGDAVFVELIGLLGEEDDEEGGGRTATPPTRAVSAVNGDAAKGDDGNVKGGNEEDDDVDRAAEELEKRLRLDDNVEEDDEDDAPPLWQDDDAQRSLWDPSLPIQRRTAMHADDDDGDADGGDGEAQYGGRVICVCPPKSIPGASASELDPSDKQTRNNKRGEPKASAPSRTIVGPAKLLPGAGRWLLEPRNKSLPRFMCPPGFTPIDAPNSGNGNGNSNKGGKGGGGGRGGGKGGGKDGKNHGNDTKVGGGGLLYRAEYHQGAWSEYDRWPPCRNVRPVGDISTLSSGPNGGAPAVSSIIEYETEALLAEHDCDHGEFSPSVLRETETAVRSGLFPTPEGLYSDVGWKPTPAMLCGRRDFRNHRIFTIDPTTAKDLDDALHVSPLPDGRVEIGVHIADVSHFISPESDVDIEAARRATTVYLVDRTVPMLPRKLCEVACSLNEDVERLAFSCVWRMNLDGTLENRTGGGKGRKGAEGGDDGVDDPYDVDVWYGKSVIKSCARLDYATAQNIIERKVVSDPNTPEADLSEDLWPASRRPTGGHTVAEVASDVRLMHKVAMARRAMRFENGALTLNGIKMTFQLGGRYGGAAARAAAREEEDEDDDDWEGPELAEPYPIRDSNRLVEEYMLLANYLVAQRLLSHAGGRALIRSHPPPLRKGLANVVDIAKESINYHLDMTTSQSLQSSLSHLGRTCHDALVMQCITELLMVPMKPATYIAAGEVDSQLEWRHFALNIPYYTHFTSPIRRYADVIVHRLLMATLDGPAAVEDYPQSSEEIHEVAEHCNEKKAASKAAQDRSDRVFLSLYLKSHPQEAKDVLGVVLSVGERAFMVYVPRLGMSGSCYTEQHEDVFTSECHSPPECEGEGRMGGGRRRIVMTRRDAAPVGANDGGGNNGGEGQPAWRSVEIKVFAKVRVSCSCRDGPPVDVSIRVEGPWEE</sequence>
<feature type="compositionally biased region" description="Basic and acidic residues" evidence="2">
    <location>
        <begin position="333"/>
        <end position="347"/>
    </location>
</feature>